<dbReference type="InterPro" id="IPR020084">
    <property type="entry name" value="NUDIX_hydrolase_CS"/>
</dbReference>
<dbReference type="eggNOG" id="KOG2839">
    <property type="taxonomic scope" value="Eukaryota"/>
</dbReference>
<dbReference type="OMA" id="VIFRNED"/>
<gene>
    <name evidence="10" type="primary">100637626</name>
</gene>
<evidence type="ECO:0000256" key="4">
    <source>
        <dbReference type="ARBA" id="ARBA00022723"/>
    </source>
</evidence>
<evidence type="ECO:0000256" key="2">
    <source>
        <dbReference type="ARBA" id="ARBA00008266"/>
    </source>
</evidence>
<keyword evidence="11" id="KW-1185">Reference proteome</keyword>
<evidence type="ECO:0000256" key="6">
    <source>
        <dbReference type="ARBA" id="ARBA00022842"/>
    </source>
</evidence>
<dbReference type="InterPro" id="IPR000086">
    <property type="entry name" value="NUDIX_hydrolase_dom"/>
</dbReference>
<comment type="cofactor">
    <cofactor evidence="1">
        <name>Mg(2+)</name>
        <dbReference type="ChEBI" id="CHEBI:18420"/>
    </cofactor>
</comment>
<sequence>MSTEANTFVFMVKENHKKKNSQKDRSQPRMYDLEGYRRRVDSVIFRNEDREEVLLVSSRGSPGCWTLPGGGIEPKETFKAAAVREALEEAGVVCQAAESLGVFEDNDKMTRTEAICLTYCRDNRDDEQWADHHEWGRSRKWFTISEAIDILYSRQKTEKISYFSLAGCRSLNSPSLHDSFSDSSTVSSLSPSPCASFGSSLNDKPLTLTVSS</sequence>
<evidence type="ECO:0000256" key="8">
    <source>
        <dbReference type="RuleBase" id="RU003476"/>
    </source>
</evidence>
<dbReference type="GO" id="GO:0005634">
    <property type="term" value="C:nucleus"/>
    <property type="evidence" value="ECO:0007669"/>
    <property type="project" value="TreeGrafter"/>
</dbReference>
<proteinExistence type="inferred from homology"/>
<dbReference type="EnsemblMetazoa" id="XM_003385281.3">
    <property type="protein sequence ID" value="XP_003385329.2"/>
    <property type="gene ID" value="LOC100637626"/>
</dbReference>
<dbReference type="GO" id="GO:0071543">
    <property type="term" value="P:diphosphoinositol polyphosphate metabolic process"/>
    <property type="evidence" value="ECO:0007669"/>
    <property type="project" value="TreeGrafter"/>
</dbReference>
<dbReference type="InParanoid" id="A0A1X7V9P4"/>
<dbReference type="Pfam" id="PF00293">
    <property type="entry name" value="NUDIX"/>
    <property type="match status" value="1"/>
</dbReference>
<dbReference type="InterPro" id="IPR020476">
    <property type="entry name" value="Nudix_hydrolase"/>
</dbReference>
<dbReference type="PROSITE" id="PS00893">
    <property type="entry name" value="NUDIX_BOX"/>
    <property type="match status" value="1"/>
</dbReference>
<evidence type="ECO:0000256" key="7">
    <source>
        <dbReference type="ARBA" id="ARBA00033994"/>
    </source>
</evidence>
<dbReference type="GO" id="GO:1901907">
    <property type="term" value="P:diadenosine pentaphosphate catabolic process"/>
    <property type="evidence" value="ECO:0007669"/>
    <property type="project" value="TreeGrafter"/>
</dbReference>
<dbReference type="KEGG" id="aqu:100637626"/>
<organism evidence="10">
    <name type="scientific">Amphimedon queenslandica</name>
    <name type="common">Sponge</name>
    <dbReference type="NCBI Taxonomy" id="400682"/>
    <lineage>
        <taxon>Eukaryota</taxon>
        <taxon>Metazoa</taxon>
        <taxon>Porifera</taxon>
        <taxon>Demospongiae</taxon>
        <taxon>Heteroscleromorpha</taxon>
        <taxon>Haplosclerida</taxon>
        <taxon>Niphatidae</taxon>
        <taxon>Amphimedon</taxon>
    </lineage>
</organism>
<dbReference type="GO" id="GO:0000298">
    <property type="term" value="F:endopolyphosphatase activity"/>
    <property type="evidence" value="ECO:0007669"/>
    <property type="project" value="TreeGrafter"/>
</dbReference>
<dbReference type="OrthoDB" id="2011998at2759"/>
<dbReference type="GO" id="GO:0008486">
    <property type="term" value="F:diphosphoinositol-polyphosphate diphosphatase activity"/>
    <property type="evidence" value="ECO:0007669"/>
    <property type="project" value="UniProtKB-EC"/>
</dbReference>
<dbReference type="GO" id="GO:0034431">
    <property type="term" value="F:bis(5'-adenosyl)-hexaphosphatase activity"/>
    <property type="evidence" value="ECO:0007669"/>
    <property type="project" value="TreeGrafter"/>
</dbReference>
<name>A0A1X7V9P4_AMPQE</name>
<dbReference type="PRINTS" id="PR00502">
    <property type="entry name" value="NUDIXFAMILY"/>
</dbReference>
<evidence type="ECO:0000313" key="11">
    <source>
        <dbReference type="Proteomes" id="UP000007879"/>
    </source>
</evidence>
<evidence type="ECO:0000313" key="10">
    <source>
        <dbReference type="EnsemblMetazoa" id="Aqu2.1.36237_001"/>
    </source>
</evidence>
<dbReference type="GO" id="GO:1901909">
    <property type="term" value="P:diadenosine hexaphosphate catabolic process"/>
    <property type="evidence" value="ECO:0007669"/>
    <property type="project" value="TreeGrafter"/>
</dbReference>
<keyword evidence="4" id="KW-0479">Metal-binding</keyword>
<dbReference type="Proteomes" id="UP000007879">
    <property type="component" value="Unassembled WGS sequence"/>
</dbReference>
<keyword evidence="6" id="KW-0460">Magnesium</keyword>
<dbReference type="STRING" id="400682.A0A1X7V9P4"/>
<dbReference type="EC" id="3.6.1.52" evidence="3"/>
<dbReference type="PANTHER" id="PTHR12629:SF0">
    <property type="entry name" value="DIPHOSPHOINOSITOL-POLYPHOSPHATE DIPHOSPHATASE"/>
    <property type="match status" value="1"/>
</dbReference>
<reference evidence="10" key="2">
    <citation type="submission" date="2017-05" db="UniProtKB">
        <authorList>
            <consortium name="EnsemblMetazoa"/>
        </authorList>
    </citation>
    <scope>IDENTIFICATION</scope>
</reference>
<evidence type="ECO:0000256" key="5">
    <source>
        <dbReference type="ARBA" id="ARBA00022801"/>
    </source>
</evidence>
<accession>A0A1X7V9P4</accession>
<comment type="catalytic activity">
    <reaction evidence="7">
        <text>diphospho-myo-inositol polyphosphate + H2O = myo-inositol polyphosphate + phosphate.</text>
        <dbReference type="EC" id="3.6.1.52"/>
    </reaction>
</comment>
<evidence type="ECO:0000256" key="3">
    <source>
        <dbReference type="ARBA" id="ARBA00012527"/>
    </source>
</evidence>
<protein>
    <recommendedName>
        <fullName evidence="3">diphosphoinositol-polyphosphate diphosphatase</fullName>
        <ecNumber evidence="3">3.6.1.52</ecNumber>
    </recommendedName>
</protein>
<dbReference type="GO" id="GO:0034432">
    <property type="term" value="F:bis(5'-adenosyl)-pentaphosphatase activity"/>
    <property type="evidence" value="ECO:0007669"/>
    <property type="project" value="TreeGrafter"/>
</dbReference>
<reference evidence="11" key="1">
    <citation type="journal article" date="2010" name="Nature">
        <title>The Amphimedon queenslandica genome and the evolution of animal complexity.</title>
        <authorList>
            <person name="Srivastava M."/>
            <person name="Simakov O."/>
            <person name="Chapman J."/>
            <person name="Fahey B."/>
            <person name="Gauthier M.E."/>
            <person name="Mitros T."/>
            <person name="Richards G.S."/>
            <person name="Conaco C."/>
            <person name="Dacre M."/>
            <person name="Hellsten U."/>
            <person name="Larroux C."/>
            <person name="Putnam N.H."/>
            <person name="Stanke M."/>
            <person name="Adamska M."/>
            <person name="Darling A."/>
            <person name="Degnan S.M."/>
            <person name="Oakley T.H."/>
            <person name="Plachetzki D.C."/>
            <person name="Zhai Y."/>
            <person name="Adamski M."/>
            <person name="Calcino A."/>
            <person name="Cummins S.F."/>
            <person name="Goodstein D.M."/>
            <person name="Harris C."/>
            <person name="Jackson D.J."/>
            <person name="Leys S.P."/>
            <person name="Shu S."/>
            <person name="Woodcroft B.J."/>
            <person name="Vervoort M."/>
            <person name="Kosik K.S."/>
            <person name="Manning G."/>
            <person name="Degnan B.M."/>
            <person name="Rokhsar D.S."/>
        </authorList>
    </citation>
    <scope>NUCLEOTIDE SEQUENCE [LARGE SCALE GENOMIC DNA]</scope>
</reference>
<dbReference type="InterPro" id="IPR047198">
    <property type="entry name" value="DDP-like_NUDIX"/>
</dbReference>
<dbReference type="GO" id="GO:0005737">
    <property type="term" value="C:cytoplasm"/>
    <property type="evidence" value="ECO:0007669"/>
    <property type="project" value="TreeGrafter"/>
</dbReference>
<comment type="similarity">
    <text evidence="2">Belongs to the Nudix hydrolase family. DIPP subfamily.</text>
</comment>
<dbReference type="Gene3D" id="3.90.79.10">
    <property type="entry name" value="Nucleoside Triphosphate Pyrophosphohydrolase"/>
    <property type="match status" value="1"/>
</dbReference>
<dbReference type="SUPFAM" id="SSF55811">
    <property type="entry name" value="Nudix"/>
    <property type="match status" value="1"/>
</dbReference>
<dbReference type="InterPro" id="IPR015797">
    <property type="entry name" value="NUDIX_hydrolase-like_dom_sf"/>
</dbReference>
<dbReference type="PROSITE" id="PS51462">
    <property type="entry name" value="NUDIX"/>
    <property type="match status" value="1"/>
</dbReference>
<dbReference type="CDD" id="cd04666">
    <property type="entry name" value="NUDIX_DIPP2_like_Nudt4"/>
    <property type="match status" value="1"/>
</dbReference>
<dbReference type="PANTHER" id="PTHR12629">
    <property type="entry name" value="DIPHOSPHOINOSITOL POLYPHOSPHATE PHOSPHOHYDROLASE"/>
    <property type="match status" value="1"/>
</dbReference>
<dbReference type="EnsemblMetazoa" id="Aqu2.1.36237_001">
    <property type="protein sequence ID" value="Aqu2.1.36237_001"/>
    <property type="gene ID" value="Aqu2.1.36237"/>
</dbReference>
<dbReference type="GO" id="GO:1901911">
    <property type="term" value="P:adenosine 5'-(hexahydrogen pentaphosphate) catabolic process"/>
    <property type="evidence" value="ECO:0007669"/>
    <property type="project" value="TreeGrafter"/>
</dbReference>
<keyword evidence="5 8" id="KW-0378">Hydrolase</keyword>
<dbReference type="GO" id="GO:0046872">
    <property type="term" value="F:metal ion binding"/>
    <property type="evidence" value="ECO:0007669"/>
    <property type="project" value="UniProtKB-KW"/>
</dbReference>
<feature type="domain" description="Nudix hydrolase" evidence="9">
    <location>
        <begin position="36"/>
        <end position="165"/>
    </location>
</feature>
<evidence type="ECO:0000259" key="9">
    <source>
        <dbReference type="PROSITE" id="PS51462"/>
    </source>
</evidence>
<dbReference type="AlphaFoldDB" id="A0A1X7V9P4"/>
<evidence type="ECO:0000256" key="1">
    <source>
        <dbReference type="ARBA" id="ARBA00001946"/>
    </source>
</evidence>